<reference evidence="3" key="1">
    <citation type="journal article" date="2010" name="Genome Res.">
        <title>Population genomic sequencing of Coccidioides fungi reveals recent hybridization and transposon control.</title>
        <authorList>
            <person name="Neafsey D.E."/>
            <person name="Barker B.M."/>
            <person name="Sharpton T.J."/>
            <person name="Stajich J.E."/>
            <person name="Park D.J."/>
            <person name="Whiston E."/>
            <person name="Hung C.-Y."/>
            <person name="McMahan C."/>
            <person name="White J."/>
            <person name="Sykes S."/>
            <person name="Heiman D."/>
            <person name="Young S."/>
            <person name="Zeng Q."/>
            <person name="Abouelleil A."/>
            <person name="Aftuck L."/>
            <person name="Bessette D."/>
            <person name="Brown A."/>
            <person name="FitzGerald M."/>
            <person name="Lui A."/>
            <person name="Macdonald J.P."/>
            <person name="Priest M."/>
            <person name="Orbach M.J."/>
            <person name="Galgiani J.N."/>
            <person name="Kirkland T.N."/>
            <person name="Cole G.T."/>
            <person name="Birren B.W."/>
            <person name="Henn M.R."/>
            <person name="Taylor J.W."/>
            <person name="Rounsley S.D."/>
        </authorList>
    </citation>
    <scope>NUCLEOTIDE SEQUENCE [LARGE SCALE GENOMIC DNA]</scope>
    <source>
        <strain evidence="3">RMSCC 2394</strain>
    </source>
</reference>
<evidence type="ECO:0000313" key="2">
    <source>
        <dbReference type="EMBL" id="KMP06113.1"/>
    </source>
</evidence>
<evidence type="ECO:0000256" key="1">
    <source>
        <dbReference type="SAM" id="MobiDB-lite"/>
    </source>
</evidence>
<name>A0A0J6YGU9_COCIT</name>
<sequence>MRCALATASRVCKLLGAMAINKILVWGIPQRSLTWSGASSWVNSSWRRRWPAPTATDGMAPPLASPYYSVEYGEIMWSRPPLTRHEPELIRNGDSTGVGTDNSFGGLTASEGTRTTRAGSQRHA</sequence>
<dbReference type="AlphaFoldDB" id="A0A0J6YGU9"/>
<proteinExistence type="predicted"/>
<feature type="compositionally biased region" description="Polar residues" evidence="1">
    <location>
        <begin position="93"/>
        <end position="124"/>
    </location>
</feature>
<organism evidence="2 3">
    <name type="scientific">Coccidioides immitis RMSCC 2394</name>
    <dbReference type="NCBI Taxonomy" id="404692"/>
    <lineage>
        <taxon>Eukaryota</taxon>
        <taxon>Fungi</taxon>
        <taxon>Dikarya</taxon>
        <taxon>Ascomycota</taxon>
        <taxon>Pezizomycotina</taxon>
        <taxon>Eurotiomycetes</taxon>
        <taxon>Eurotiomycetidae</taxon>
        <taxon>Onygenales</taxon>
        <taxon>Onygenaceae</taxon>
        <taxon>Coccidioides</taxon>
    </lineage>
</organism>
<feature type="region of interest" description="Disordered" evidence="1">
    <location>
        <begin position="86"/>
        <end position="124"/>
    </location>
</feature>
<dbReference type="Proteomes" id="UP000054565">
    <property type="component" value="Unassembled WGS sequence"/>
</dbReference>
<accession>A0A0J6YGU9</accession>
<evidence type="ECO:0000313" key="3">
    <source>
        <dbReference type="Proteomes" id="UP000054565"/>
    </source>
</evidence>
<dbReference type="EMBL" id="DS028096">
    <property type="protein sequence ID" value="KMP06113.1"/>
    <property type="molecule type" value="Genomic_DNA"/>
</dbReference>
<protein>
    <submittedName>
        <fullName evidence="2">Uncharacterized protein</fullName>
    </submittedName>
</protein>
<gene>
    <name evidence="2" type="ORF">CIRG_05794</name>
</gene>